<name>A0A8J5TJW9_HOMAM</name>
<proteinExistence type="predicted"/>
<reference evidence="2" key="1">
    <citation type="journal article" date="2021" name="Sci. Adv.">
        <title>The American lobster genome reveals insights on longevity, neural, and immune adaptations.</title>
        <authorList>
            <person name="Polinski J.M."/>
            <person name="Zimin A.V."/>
            <person name="Clark K.F."/>
            <person name="Kohn A.B."/>
            <person name="Sadowski N."/>
            <person name="Timp W."/>
            <person name="Ptitsyn A."/>
            <person name="Khanna P."/>
            <person name="Romanova D.Y."/>
            <person name="Williams P."/>
            <person name="Greenwood S.J."/>
            <person name="Moroz L.L."/>
            <person name="Walt D.R."/>
            <person name="Bodnar A.G."/>
        </authorList>
    </citation>
    <scope>NUCLEOTIDE SEQUENCE</scope>
    <source>
        <strain evidence="2">GMGI-L3</strain>
    </source>
</reference>
<dbReference type="EMBL" id="JAHLQT010002534">
    <property type="protein sequence ID" value="KAG7176954.1"/>
    <property type="molecule type" value="Genomic_DNA"/>
</dbReference>
<evidence type="ECO:0000313" key="2">
    <source>
        <dbReference type="EMBL" id="KAG7176954.1"/>
    </source>
</evidence>
<dbReference type="PROSITE" id="PS51155">
    <property type="entry name" value="CHIT_BIND_RR_2"/>
    <property type="match status" value="1"/>
</dbReference>
<protein>
    <submittedName>
        <fullName evidence="2">Cuticle protein</fullName>
    </submittedName>
</protein>
<dbReference type="GO" id="GO:0042302">
    <property type="term" value="F:structural constituent of cuticle"/>
    <property type="evidence" value="ECO:0007669"/>
    <property type="project" value="UniProtKB-UniRule"/>
</dbReference>
<dbReference type="AlphaFoldDB" id="A0A8J5TJW9"/>
<comment type="caution">
    <text evidence="2">The sequence shown here is derived from an EMBL/GenBank/DDBJ whole genome shotgun (WGS) entry which is preliminary data.</text>
</comment>
<accession>A0A8J5TJW9</accession>
<evidence type="ECO:0000313" key="3">
    <source>
        <dbReference type="Proteomes" id="UP000747542"/>
    </source>
</evidence>
<gene>
    <name evidence="2" type="ORF">Hamer_G000165</name>
</gene>
<keyword evidence="3" id="KW-1185">Reference proteome</keyword>
<dbReference type="InterPro" id="IPR000618">
    <property type="entry name" value="Insect_cuticle"/>
</dbReference>
<keyword evidence="1" id="KW-0193">Cuticle</keyword>
<dbReference type="Proteomes" id="UP000747542">
    <property type="component" value="Unassembled WGS sequence"/>
</dbReference>
<sequence>MVFNDNDKFPLSDGSIAEVRYIADENGFQPESPLLPTPHPLPAHVEELLRIAERQRAEGITFE</sequence>
<evidence type="ECO:0000256" key="1">
    <source>
        <dbReference type="PROSITE-ProRule" id="PRU00497"/>
    </source>
</evidence>
<organism evidence="2 3">
    <name type="scientific">Homarus americanus</name>
    <name type="common">American lobster</name>
    <dbReference type="NCBI Taxonomy" id="6706"/>
    <lineage>
        <taxon>Eukaryota</taxon>
        <taxon>Metazoa</taxon>
        <taxon>Ecdysozoa</taxon>
        <taxon>Arthropoda</taxon>
        <taxon>Crustacea</taxon>
        <taxon>Multicrustacea</taxon>
        <taxon>Malacostraca</taxon>
        <taxon>Eumalacostraca</taxon>
        <taxon>Eucarida</taxon>
        <taxon>Decapoda</taxon>
        <taxon>Pleocyemata</taxon>
        <taxon>Astacidea</taxon>
        <taxon>Nephropoidea</taxon>
        <taxon>Nephropidae</taxon>
        <taxon>Homarus</taxon>
    </lineage>
</organism>
<dbReference type="Pfam" id="PF00379">
    <property type="entry name" value="Chitin_bind_4"/>
    <property type="match status" value="1"/>
</dbReference>